<sequence length="928" mass="103122">MAAEKVCNDLKIISQNDKDKLAKAKELVNLKGFYEGVLIVGSQKGQKDNAIPYWEPESLVISCSGDECVVAHLDQWYLTYDAEEWKKRVMDHISNPKLFDAYNPVALGEYKSTLGWLNKWEPCRESGLGEFVVESLTDSTIYMAYYTIAHHLQSNLDGSKLGPHGIKLKQMTKEAFPPTESTIPLDVLKQIHDEFEYWYPVDVRASGKDLIRKHLTMCLYNHVAIWRDDPSNSREMRLEILSKTTAAPSEDYVPYSGNSPLSVPKSELGWESEMNFMQVETPSQVRQRFIQIQVTDRRFKEPSWMNPNIGGGAQYVQGKIDEIAALSEELQINAKKNKLGEWTSTSISGNDILSSVLFSTGQTIAKAGCLAPVSQLFVVTLVYCLRWVFEEVMSAVPLNGGFYTAMLNSAPKKVAAVCAVFSILSYLSTAVVNGVSAMNYVNESLVEIPVMVCTIGLLAAFAGLCLLGIAESAFVALVFFVFHSFTLTLLGIFCVVHFVQHPSIFYDNMSSSLPEVTMYGRNAEVNNVASALFLGYGTAVLGVTGFESSSQYVEEQAVGMFPKTLRNMWVLSSIFNSAYSLLALAVVPLETIILNQSTLLSYMGRLSGGRWLEILVAIDAFGVLAGAVLTAYVGINGLFQRLTVDRILPSFLLKTNSCRGTNHFIIVTFFVVAASLVFILNADVTVLSGVFALAFLCVLLSFIIACLLLKLNREEIPRKRTTSWINTGFCLCMVALGILANAFSDVKALSYFVIYFAVFFSVVFLMLNRVSLLKALLFVSGKLHVYFQRDSLPSQLPFGGSVKIAKTIEKIKNTPVVFFCKSTNLPNTNEAISYVMANEHTYCLRLVHVCELNAPVPREFEHVVNLFDHIYPSIKIDFIAVTGVFDPAMVQWLSMSMNIPTNMMFMRQPASENIHRVMGLGVRVITKS</sequence>
<reference evidence="1 2" key="1">
    <citation type="journal article" date="2022" name="bioRxiv">
        <title>The genome of the oomycete Peronosclerospora sorghi, a cosmopolitan pathogen of maize and sorghum, is inflated with dispersed pseudogenes.</title>
        <authorList>
            <person name="Fletcher K."/>
            <person name="Martin F."/>
            <person name="Isakeit T."/>
            <person name="Cavanaugh K."/>
            <person name="Magill C."/>
            <person name="Michelmore R."/>
        </authorList>
    </citation>
    <scope>NUCLEOTIDE SEQUENCE [LARGE SCALE GENOMIC DNA]</scope>
    <source>
        <strain evidence="1">P6</strain>
    </source>
</reference>
<evidence type="ECO:0000313" key="2">
    <source>
        <dbReference type="Proteomes" id="UP001163321"/>
    </source>
</evidence>
<keyword evidence="2" id="KW-1185">Reference proteome</keyword>
<dbReference type="EMBL" id="CM047592">
    <property type="protein sequence ID" value="KAI9917967.1"/>
    <property type="molecule type" value="Genomic_DNA"/>
</dbReference>
<dbReference type="Proteomes" id="UP001163321">
    <property type="component" value="Chromosome 13"/>
</dbReference>
<accession>A0ACC0WHU1</accession>
<proteinExistence type="predicted"/>
<comment type="caution">
    <text evidence="1">The sequence shown here is derived from an EMBL/GenBank/DDBJ whole genome shotgun (WGS) entry which is preliminary data.</text>
</comment>
<gene>
    <name evidence="1" type="ORF">PsorP6_012323</name>
</gene>
<protein>
    <submittedName>
        <fullName evidence="1">Uncharacterized protein</fullName>
    </submittedName>
</protein>
<name>A0ACC0WHU1_9STRA</name>
<organism evidence="1 2">
    <name type="scientific">Peronosclerospora sorghi</name>
    <dbReference type="NCBI Taxonomy" id="230839"/>
    <lineage>
        <taxon>Eukaryota</taxon>
        <taxon>Sar</taxon>
        <taxon>Stramenopiles</taxon>
        <taxon>Oomycota</taxon>
        <taxon>Peronosporomycetes</taxon>
        <taxon>Peronosporales</taxon>
        <taxon>Peronosporaceae</taxon>
        <taxon>Peronosclerospora</taxon>
    </lineage>
</organism>
<evidence type="ECO:0000313" key="1">
    <source>
        <dbReference type="EMBL" id="KAI9917967.1"/>
    </source>
</evidence>